<proteinExistence type="predicted"/>
<evidence type="ECO:0000256" key="1">
    <source>
        <dbReference type="ARBA" id="ARBA00023319"/>
    </source>
</evidence>
<dbReference type="AlphaFoldDB" id="A0A2G9Q9C9"/>
<reference evidence="4" key="1">
    <citation type="journal article" date="2017" name="Nat. Commun.">
        <title>The North American bullfrog draft genome provides insight into hormonal regulation of long noncoding RNA.</title>
        <authorList>
            <person name="Hammond S.A."/>
            <person name="Warren R.L."/>
            <person name="Vandervalk B.P."/>
            <person name="Kucuk E."/>
            <person name="Khan H."/>
            <person name="Gibb E.A."/>
            <person name="Pandoh P."/>
            <person name="Kirk H."/>
            <person name="Zhao Y."/>
            <person name="Jones M."/>
            <person name="Mungall A.J."/>
            <person name="Coope R."/>
            <person name="Pleasance S."/>
            <person name="Moore R.A."/>
            <person name="Holt R.A."/>
            <person name="Round J.M."/>
            <person name="Ohora S."/>
            <person name="Walle B.V."/>
            <person name="Veldhoen N."/>
            <person name="Helbing C.C."/>
            <person name="Birol I."/>
        </authorList>
    </citation>
    <scope>NUCLEOTIDE SEQUENCE [LARGE SCALE GENOMIC DNA]</scope>
</reference>
<sequence>SCLCFCYYNIYFIWTNNFDYLPDLPCPQIGELNSSDLKLNTESKIQVNISGYFTEDLTVEWSKKEMRTDKFVAVNKNKYKSEISEHQRQSDNTYSCTASLLFTPTLPEDQRPEFICRVQHSSLRQPIEKRIGPLQITVAPQEIEPVTFSLSKSGEVTCTLTLKRFYPYDITITWHTEQQTELKSGGKPAKSADGETFDVTSVCTLPRPLCFPVYVIWEHQSAGHPQKIVLRRSGNT</sequence>
<evidence type="ECO:0000313" key="3">
    <source>
        <dbReference type="EMBL" id="PIO12214.1"/>
    </source>
</evidence>
<dbReference type="InterPro" id="IPR050380">
    <property type="entry name" value="Immune_Resp_Modulators"/>
</dbReference>
<keyword evidence="1" id="KW-0393">Immunoglobulin domain</keyword>
<dbReference type="Proteomes" id="UP000228934">
    <property type="component" value="Unassembled WGS sequence"/>
</dbReference>
<dbReference type="InterPro" id="IPR036179">
    <property type="entry name" value="Ig-like_dom_sf"/>
</dbReference>
<organism evidence="3 4">
    <name type="scientific">Aquarana catesbeiana</name>
    <name type="common">American bullfrog</name>
    <name type="synonym">Rana catesbeiana</name>
    <dbReference type="NCBI Taxonomy" id="8400"/>
    <lineage>
        <taxon>Eukaryota</taxon>
        <taxon>Metazoa</taxon>
        <taxon>Chordata</taxon>
        <taxon>Craniata</taxon>
        <taxon>Vertebrata</taxon>
        <taxon>Euteleostomi</taxon>
        <taxon>Amphibia</taxon>
        <taxon>Batrachia</taxon>
        <taxon>Anura</taxon>
        <taxon>Neobatrachia</taxon>
        <taxon>Ranoidea</taxon>
        <taxon>Ranidae</taxon>
        <taxon>Aquarana</taxon>
    </lineage>
</organism>
<dbReference type="Gene3D" id="2.60.40.10">
    <property type="entry name" value="Immunoglobulins"/>
    <property type="match status" value="2"/>
</dbReference>
<keyword evidence="4" id="KW-1185">Reference proteome</keyword>
<evidence type="ECO:0000313" key="4">
    <source>
        <dbReference type="Proteomes" id="UP000228934"/>
    </source>
</evidence>
<dbReference type="SUPFAM" id="SSF48726">
    <property type="entry name" value="Immunoglobulin"/>
    <property type="match status" value="1"/>
</dbReference>
<accession>A0A2G9Q9C9</accession>
<dbReference type="PROSITE" id="PS50835">
    <property type="entry name" value="IG_LIKE"/>
    <property type="match status" value="1"/>
</dbReference>
<feature type="non-terminal residue" evidence="3">
    <location>
        <position position="1"/>
    </location>
</feature>
<protein>
    <recommendedName>
        <fullName evidence="2">Ig-like domain-containing protein</fullName>
    </recommendedName>
</protein>
<dbReference type="FunFam" id="2.60.40.10:FF:001774">
    <property type="entry name" value="Uncharacterized LOC100216153"/>
    <property type="match status" value="1"/>
</dbReference>
<name>A0A2G9Q9C9_AQUCT</name>
<dbReference type="InterPro" id="IPR003006">
    <property type="entry name" value="Ig/MHC_CS"/>
</dbReference>
<dbReference type="Pfam" id="PF07654">
    <property type="entry name" value="C1-set"/>
    <property type="match status" value="1"/>
</dbReference>
<evidence type="ECO:0000259" key="2">
    <source>
        <dbReference type="PROSITE" id="PS50835"/>
    </source>
</evidence>
<dbReference type="InterPro" id="IPR007110">
    <property type="entry name" value="Ig-like_dom"/>
</dbReference>
<gene>
    <name evidence="3" type="ORF">AB205_0064390</name>
</gene>
<dbReference type="InterPro" id="IPR003597">
    <property type="entry name" value="Ig_C1-set"/>
</dbReference>
<dbReference type="PANTHER" id="PTHR23411">
    <property type="entry name" value="TAPASIN"/>
    <property type="match status" value="1"/>
</dbReference>
<feature type="domain" description="Ig-like" evidence="2">
    <location>
        <begin position="27"/>
        <end position="132"/>
    </location>
</feature>
<dbReference type="PROSITE" id="PS00290">
    <property type="entry name" value="IG_MHC"/>
    <property type="match status" value="1"/>
</dbReference>
<dbReference type="OrthoDB" id="547680at2759"/>
<dbReference type="EMBL" id="KZ060496">
    <property type="protein sequence ID" value="PIO12214.1"/>
    <property type="molecule type" value="Genomic_DNA"/>
</dbReference>
<dbReference type="InterPro" id="IPR013783">
    <property type="entry name" value="Ig-like_fold"/>
</dbReference>